<sequence length="211" mass="22630">MTASIEPLPTRFHYAEYLYINDFQLLKCSVFPPNSTYANACYSGNIALLSDGSENSIGFGTPDGENYNSNYRYLNLSSMRVTNLESTDVFVSIIYGIATAHGGLYFSGSYDFQIPRGSSQLLVNGFEREGMTYVGGFSLLCRKGHNDSDASGPARVAFDDIAIVVSQTSPCGEMYTPTPTCTGCPTTAVTSCAACVPATPTATSQVLTVFL</sequence>
<evidence type="ECO:0000313" key="2">
    <source>
        <dbReference type="Proteomes" id="UP001489719"/>
    </source>
</evidence>
<protein>
    <submittedName>
        <fullName evidence="1">Uncharacterized protein</fullName>
    </submittedName>
</protein>
<gene>
    <name evidence="1" type="ORF">V1517DRAFT_206684</name>
</gene>
<dbReference type="EMBL" id="MU970125">
    <property type="protein sequence ID" value="KAK9320540.1"/>
    <property type="molecule type" value="Genomic_DNA"/>
</dbReference>
<proteinExistence type="predicted"/>
<keyword evidence="2" id="KW-1185">Reference proteome</keyword>
<reference evidence="2" key="1">
    <citation type="journal article" date="2024" name="Front. Bioeng. Biotechnol.">
        <title>Genome-scale model development and genomic sequencing of the oleaginous clade Lipomyces.</title>
        <authorList>
            <person name="Czajka J.J."/>
            <person name="Han Y."/>
            <person name="Kim J."/>
            <person name="Mondo S.J."/>
            <person name="Hofstad B.A."/>
            <person name="Robles A."/>
            <person name="Haridas S."/>
            <person name="Riley R."/>
            <person name="LaButti K."/>
            <person name="Pangilinan J."/>
            <person name="Andreopoulos W."/>
            <person name="Lipzen A."/>
            <person name="Yan J."/>
            <person name="Wang M."/>
            <person name="Ng V."/>
            <person name="Grigoriev I.V."/>
            <person name="Spatafora J.W."/>
            <person name="Magnuson J.K."/>
            <person name="Baker S.E."/>
            <person name="Pomraning K.R."/>
        </authorList>
    </citation>
    <scope>NUCLEOTIDE SEQUENCE [LARGE SCALE GENOMIC DNA]</scope>
    <source>
        <strain evidence="2">CBS 10300</strain>
    </source>
</reference>
<evidence type="ECO:0000313" key="1">
    <source>
        <dbReference type="EMBL" id="KAK9320540.1"/>
    </source>
</evidence>
<organism evidence="1 2">
    <name type="scientific">Lipomyces orientalis</name>
    <dbReference type="NCBI Taxonomy" id="1233043"/>
    <lineage>
        <taxon>Eukaryota</taxon>
        <taxon>Fungi</taxon>
        <taxon>Dikarya</taxon>
        <taxon>Ascomycota</taxon>
        <taxon>Saccharomycotina</taxon>
        <taxon>Lipomycetes</taxon>
        <taxon>Lipomycetales</taxon>
        <taxon>Lipomycetaceae</taxon>
        <taxon>Lipomyces</taxon>
    </lineage>
</organism>
<name>A0ACC3TH70_9ASCO</name>
<dbReference type="Proteomes" id="UP001489719">
    <property type="component" value="Unassembled WGS sequence"/>
</dbReference>
<accession>A0ACC3TH70</accession>
<comment type="caution">
    <text evidence="1">The sequence shown here is derived from an EMBL/GenBank/DDBJ whole genome shotgun (WGS) entry which is preliminary data.</text>
</comment>